<dbReference type="AlphaFoldDB" id="A0A917KK07"/>
<dbReference type="Pfam" id="PF00873">
    <property type="entry name" value="ACR_tran"/>
    <property type="match status" value="1"/>
</dbReference>
<evidence type="ECO:0000256" key="5">
    <source>
        <dbReference type="ARBA" id="ARBA00022692"/>
    </source>
</evidence>
<name>A0A917KK07_9PROT</name>
<sequence length="1028" mass="109094">MNISAPFIARPVATILLMMALLFLGVVSYPLLPVAPLPQVDFPTIAITTQLPGASPEIIATSVTAPLERQFGQIPGVTSMTSSSVLGSSAITVQFDLTRNIDGAALDIQSAINQAAGQLPGNLPSPPQYRKVNPADAPILVLAVQSDLLALTQVDDYAETILAEHLGQIAGVAQVGVNGQQKPAVRIQIDTAKLASLGLSFEDVRSAIAALTTVAPQGSLERSTRSFVIYDNSQLLAAAQWNDAIIAYRGGAPVRVRDIGQAVDAAENARLAAYANGRAAIMLAISRVPGANVIATVDRIKAALPALQAAIPPSVTVTVLSDRTQTIRAAVADVQRTLVLTIGLVVAVIFVFLRNLRTTLIPAVSVPLALIASFAVLYALGYSLDNLSLMALTIAVGFVVDDAIVMLENIERHAQSGLSPLAAALRGSGEVGFTIVSISISLVAVFIPLFLMPGIVGRLFREFAVTVTATILVSVIVSLTLTPMMAARMLPPHDATQRHGRLYRLSEAAFNAIQDGYRRMLDVALAHQPAMLMLFFATIVATGVAFVQIPKGFFPQQDTGLILGTIQTSPETSFEEMKRISLRLADIVRHDPDVATVGMSLGSAAGLTENQGRLFISLTPRDERQASAGEIIRRVSPELAAVQGARTYLQSVQDINVGGRLASTQYQYTLQDANAAELDLWAPRIFASLGALPQLRDVASDQQTGGTTLTIEIDRDAAGRYGITPQQINSTLYDAFGQRQAAQTFTQTNFYHVVLEALPAIQAAPTALQRIFMTSPVTGRQVPLSSFARWSSAPTRPIAVNHQALFPSVTLSFNLAAGVALSDAVTAIDQAMSRLRLPGSLRSSFQGNAQAFQSSLRSVPVLILAALVVVYIILGILYESFVHPLTILSTLPSAGLGAVLVLWAGGYDFDIIAMIALILLIGIVKKNGIMLVDFALAAEREQGKPPVDAIRDACLLRFRPILMTTAAALLGALPLMLATGTGAELRQPLGFAMIGGLAVSQLLTLFTTPVVYLYLSRLRMGGKDLAPA</sequence>
<feature type="transmembrane region" description="Helical" evidence="8">
    <location>
        <begin position="529"/>
        <end position="549"/>
    </location>
</feature>
<dbReference type="Gene3D" id="3.30.70.1430">
    <property type="entry name" value="Multidrug efflux transporter AcrB pore domain"/>
    <property type="match status" value="2"/>
</dbReference>
<dbReference type="RefSeq" id="WP_188967458.1">
    <property type="nucleotide sequence ID" value="NZ_BMKW01000006.1"/>
</dbReference>
<dbReference type="PANTHER" id="PTHR32063:SF30">
    <property type="entry name" value="ACRB_ACRD_ACRF FAMILY PROTEIN"/>
    <property type="match status" value="1"/>
</dbReference>
<dbReference type="Gene3D" id="1.20.1640.10">
    <property type="entry name" value="Multidrug efflux transporter AcrB transmembrane domain"/>
    <property type="match status" value="2"/>
</dbReference>
<keyword evidence="6 8" id="KW-1133">Transmembrane helix</keyword>
<reference evidence="9" key="2">
    <citation type="submission" date="2020-09" db="EMBL/GenBank/DDBJ databases">
        <authorList>
            <person name="Sun Q."/>
            <person name="Zhou Y."/>
        </authorList>
    </citation>
    <scope>NUCLEOTIDE SEQUENCE</scope>
    <source>
        <strain evidence="9">CGMCC 1.3617</strain>
    </source>
</reference>
<feature type="transmembrane region" description="Helical" evidence="8">
    <location>
        <begin position="989"/>
        <end position="1015"/>
    </location>
</feature>
<dbReference type="SUPFAM" id="SSF82714">
    <property type="entry name" value="Multidrug efflux transporter AcrB TolC docking domain, DN and DC subdomains"/>
    <property type="match status" value="2"/>
</dbReference>
<dbReference type="FunFam" id="3.30.70.1430:FF:000001">
    <property type="entry name" value="Efflux pump membrane transporter"/>
    <property type="match status" value="1"/>
</dbReference>
<feature type="transmembrane region" description="Helical" evidence="8">
    <location>
        <begin position="431"/>
        <end position="451"/>
    </location>
</feature>
<gene>
    <name evidence="9" type="ORF">GCM10011320_25680</name>
</gene>
<keyword evidence="5 8" id="KW-0812">Transmembrane</keyword>
<keyword evidence="10" id="KW-1185">Reference proteome</keyword>
<feature type="transmembrane region" description="Helical" evidence="8">
    <location>
        <begin position="958"/>
        <end position="977"/>
    </location>
</feature>
<dbReference type="FunFam" id="1.20.1640.10:FF:000001">
    <property type="entry name" value="Efflux pump membrane transporter"/>
    <property type="match status" value="1"/>
</dbReference>
<evidence type="ECO:0000256" key="7">
    <source>
        <dbReference type="ARBA" id="ARBA00023136"/>
    </source>
</evidence>
<evidence type="ECO:0000313" key="9">
    <source>
        <dbReference type="EMBL" id="GGJ17171.1"/>
    </source>
</evidence>
<feature type="transmembrane region" description="Helical" evidence="8">
    <location>
        <begin position="12"/>
        <end position="32"/>
    </location>
</feature>
<reference evidence="9" key="1">
    <citation type="journal article" date="2014" name="Int. J. Syst. Evol. Microbiol.">
        <title>Complete genome sequence of Corynebacterium casei LMG S-19264T (=DSM 44701T), isolated from a smear-ripened cheese.</title>
        <authorList>
            <consortium name="US DOE Joint Genome Institute (JGI-PGF)"/>
            <person name="Walter F."/>
            <person name="Albersmeier A."/>
            <person name="Kalinowski J."/>
            <person name="Ruckert C."/>
        </authorList>
    </citation>
    <scope>NUCLEOTIDE SEQUENCE</scope>
    <source>
        <strain evidence="9">CGMCC 1.3617</strain>
    </source>
</reference>
<evidence type="ECO:0000256" key="4">
    <source>
        <dbReference type="ARBA" id="ARBA00022519"/>
    </source>
</evidence>
<proteinExistence type="predicted"/>
<feature type="transmembrane region" description="Helical" evidence="8">
    <location>
        <begin position="463"/>
        <end position="481"/>
    </location>
</feature>
<dbReference type="InterPro" id="IPR027463">
    <property type="entry name" value="AcrB_DN_DC_subdom"/>
</dbReference>
<feature type="transmembrane region" description="Helical" evidence="8">
    <location>
        <begin position="859"/>
        <end position="878"/>
    </location>
</feature>
<feature type="transmembrane region" description="Helical" evidence="8">
    <location>
        <begin position="911"/>
        <end position="937"/>
    </location>
</feature>
<dbReference type="Proteomes" id="UP000661507">
    <property type="component" value="Unassembled WGS sequence"/>
</dbReference>
<dbReference type="Gene3D" id="3.30.70.1320">
    <property type="entry name" value="Multidrug efflux transporter AcrB pore domain like"/>
    <property type="match status" value="1"/>
</dbReference>
<protein>
    <submittedName>
        <fullName evidence="9">Acriflavine resistance protein B</fullName>
    </submittedName>
</protein>
<evidence type="ECO:0000256" key="1">
    <source>
        <dbReference type="ARBA" id="ARBA00004429"/>
    </source>
</evidence>
<dbReference type="PRINTS" id="PR00702">
    <property type="entry name" value="ACRIFLAVINRP"/>
</dbReference>
<dbReference type="GO" id="GO:0005886">
    <property type="term" value="C:plasma membrane"/>
    <property type="evidence" value="ECO:0007669"/>
    <property type="project" value="UniProtKB-SubCell"/>
</dbReference>
<evidence type="ECO:0000256" key="8">
    <source>
        <dbReference type="SAM" id="Phobius"/>
    </source>
</evidence>
<evidence type="ECO:0000313" key="10">
    <source>
        <dbReference type="Proteomes" id="UP000661507"/>
    </source>
</evidence>
<feature type="transmembrane region" description="Helical" evidence="8">
    <location>
        <begin position="360"/>
        <end position="381"/>
    </location>
</feature>
<feature type="transmembrane region" description="Helical" evidence="8">
    <location>
        <begin position="334"/>
        <end position="353"/>
    </location>
</feature>
<organism evidence="9 10">
    <name type="scientific">Neoroseomonas lacus</name>
    <dbReference type="NCBI Taxonomy" id="287609"/>
    <lineage>
        <taxon>Bacteria</taxon>
        <taxon>Pseudomonadati</taxon>
        <taxon>Pseudomonadota</taxon>
        <taxon>Alphaproteobacteria</taxon>
        <taxon>Acetobacterales</taxon>
        <taxon>Acetobacteraceae</taxon>
        <taxon>Neoroseomonas</taxon>
    </lineage>
</organism>
<dbReference type="SUPFAM" id="SSF82866">
    <property type="entry name" value="Multidrug efflux transporter AcrB transmembrane domain"/>
    <property type="match status" value="2"/>
</dbReference>
<keyword evidence="7 8" id="KW-0472">Membrane</keyword>
<dbReference type="Gene3D" id="3.30.70.1440">
    <property type="entry name" value="Multidrug efflux transporter AcrB pore domain"/>
    <property type="match status" value="1"/>
</dbReference>
<dbReference type="InterPro" id="IPR001036">
    <property type="entry name" value="Acrflvin-R"/>
</dbReference>
<dbReference type="Gene3D" id="3.30.2090.10">
    <property type="entry name" value="Multidrug efflux transporter AcrB TolC docking domain, DN and DC subdomains"/>
    <property type="match status" value="2"/>
</dbReference>
<dbReference type="SUPFAM" id="SSF82693">
    <property type="entry name" value="Multidrug efflux transporter AcrB pore domain, PN1, PN2, PC1 and PC2 subdomains"/>
    <property type="match status" value="4"/>
</dbReference>
<keyword evidence="4" id="KW-0997">Cell inner membrane</keyword>
<dbReference type="PANTHER" id="PTHR32063">
    <property type="match status" value="1"/>
</dbReference>
<keyword evidence="3" id="KW-1003">Cell membrane</keyword>
<comment type="subcellular location">
    <subcellularLocation>
        <location evidence="1">Cell inner membrane</location>
        <topology evidence="1">Multi-pass membrane protein</topology>
    </subcellularLocation>
</comment>
<accession>A0A917KK07</accession>
<dbReference type="EMBL" id="BMKW01000006">
    <property type="protein sequence ID" value="GGJ17171.1"/>
    <property type="molecule type" value="Genomic_DNA"/>
</dbReference>
<evidence type="ECO:0000256" key="3">
    <source>
        <dbReference type="ARBA" id="ARBA00022475"/>
    </source>
</evidence>
<keyword evidence="2" id="KW-0813">Transport</keyword>
<comment type="caution">
    <text evidence="9">The sequence shown here is derived from an EMBL/GenBank/DDBJ whole genome shotgun (WGS) entry which is preliminary data.</text>
</comment>
<dbReference type="GO" id="GO:0042910">
    <property type="term" value="F:xenobiotic transmembrane transporter activity"/>
    <property type="evidence" value="ECO:0007669"/>
    <property type="project" value="TreeGrafter"/>
</dbReference>
<evidence type="ECO:0000256" key="2">
    <source>
        <dbReference type="ARBA" id="ARBA00022448"/>
    </source>
</evidence>
<evidence type="ECO:0000256" key="6">
    <source>
        <dbReference type="ARBA" id="ARBA00022989"/>
    </source>
</evidence>